<feature type="transmembrane region" description="Helical" evidence="9">
    <location>
        <begin position="312"/>
        <end position="335"/>
    </location>
</feature>
<evidence type="ECO:0000256" key="6">
    <source>
        <dbReference type="ARBA" id="ARBA00023180"/>
    </source>
</evidence>
<feature type="domain" description="Major facilitator superfamily (MFS) profile" evidence="10">
    <location>
        <begin position="75"/>
        <end position="501"/>
    </location>
</feature>
<evidence type="ECO:0000313" key="11">
    <source>
        <dbReference type="EMBL" id="QVD39394.1"/>
    </source>
</evidence>
<feature type="transmembrane region" description="Helical" evidence="9">
    <location>
        <begin position="73"/>
        <end position="97"/>
    </location>
</feature>
<dbReference type="InterPro" id="IPR050549">
    <property type="entry name" value="MFS_Trehalose_Transporter"/>
</dbReference>
<feature type="transmembrane region" description="Helical" evidence="9">
    <location>
        <begin position="117"/>
        <end position="137"/>
    </location>
</feature>
<keyword evidence="5 9" id="KW-0472">Membrane</keyword>
<comment type="subcellular location">
    <subcellularLocation>
        <location evidence="1">Cell membrane</location>
        <topology evidence="1">Multi-pass membrane protein</topology>
    </subcellularLocation>
</comment>
<feature type="transmembrane region" description="Helical" evidence="9">
    <location>
        <begin position="202"/>
        <end position="222"/>
    </location>
</feature>
<keyword evidence="8" id="KW-0813">Transport</keyword>
<comment type="similarity">
    <text evidence="7">Belongs to the major facilitator superfamily. Sugar transporter (TC 2.A.1.1) family. Trehalose transporter subfamily.</text>
</comment>
<evidence type="ECO:0000256" key="8">
    <source>
        <dbReference type="RuleBase" id="RU003346"/>
    </source>
</evidence>
<feature type="transmembrane region" description="Helical" evidence="9">
    <location>
        <begin position="447"/>
        <end position="466"/>
    </location>
</feature>
<feature type="transmembrane region" description="Helical" evidence="9">
    <location>
        <begin position="228"/>
        <end position="248"/>
    </location>
</feature>
<dbReference type="PROSITE" id="PS50850">
    <property type="entry name" value="MFS"/>
    <property type="match status" value="1"/>
</dbReference>
<feature type="transmembrane region" description="Helical" evidence="9">
    <location>
        <begin position="170"/>
        <end position="190"/>
    </location>
</feature>
<feature type="transmembrane region" description="Helical" evidence="9">
    <location>
        <begin position="478"/>
        <end position="497"/>
    </location>
</feature>
<dbReference type="NCBIfam" id="TIGR00879">
    <property type="entry name" value="SP"/>
    <property type="match status" value="1"/>
</dbReference>
<protein>
    <submittedName>
        <fullName evidence="11">Facilitated trehalose transporter</fullName>
    </submittedName>
</protein>
<dbReference type="InterPro" id="IPR020846">
    <property type="entry name" value="MFS_dom"/>
</dbReference>
<dbReference type="PANTHER" id="PTHR48021:SF96">
    <property type="entry name" value="FACILITATED TREHALOSE TRANSPORTER TRET1-1-RELATED"/>
    <property type="match status" value="1"/>
</dbReference>
<dbReference type="Gene3D" id="1.20.1250.20">
    <property type="entry name" value="MFS general substrate transporter like domains"/>
    <property type="match status" value="1"/>
</dbReference>
<dbReference type="AlphaFoldDB" id="A0A8E5JT06"/>
<dbReference type="FunFam" id="1.20.1250.20:FF:000055">
    <property type="entry name" value="Facilitated trehalose transporter Tret1-2 homolog"/>
    <property type="match status" value="1"/>
</dbReference>
<sequence>MATQRELNLLLAAELAPVASQEDKKLAASQEAHVIACSRLSGLSGLVDTKQIDTVEDGDVPARVGRGRLWTQVLASVSVSIGSLVVGFSSAYTSPALASMKADTNSTITVDKQQESWIGSLMPLAALLGGVAGGPLIEAIGRKTTILATAIPFIISFLLIGLAVNVPMILAGRSIAGFCVGIASLCLPVYMGETVQAEVRGMLGLISTTFGNLGILLCYAIGNCLNWWKLALFGACLPVPFLVCTCFVPETPRWYISKNKNKRAHKALQWLRGKDADVTAELYEIEKNHLDSIKNAPASALDLFNRNNIKPIMVSIGLMFFQQLSGINAVIFYTVDIFRDAGSTIDGNLSTIIVGIVNLGSTFIATALIDRLGRKVLLYISAISMNLSLLALGAFFFLKDTGYDVKDYGWLPLASFVIFVIGFSLGFGPIPWLMMGEILPAKIRGPAASVATAFNWACTFIVTKTFSDLKEAVGPYGAFWIFATICFFSLIFVKFCVPETQGKSLEDIERKFNGPVRRMSSIANLKPMPMAV</sequence>
<keyword evidence="3 9" id="KW-0812">Transmembrane</keyword>
<dbReference type="InterPro" id="IPR044775">
    <property type="entry name" value="MFS_ERD6/Tret1-like"/>
</dbReference>
<dbReference type="InterPro" id="IPR005829">
    <property type="entry name" value="Sugar_transporter_CS"/>
</dbReference>
<dbReference type="InterPro" id="IPR003663">
    <property type="entry name" value="Sugar/inositol_transpt"/>
</dbReference>
<dbReference type="OrthoDB" id="6339427at2759"/>
<evidence type="ECO:0000256" key="3">
    <source>
        <dbReference type="ARBA" id="ARBA00022692"/>
    </source>
</evidence>
<dbReference type="PROSITE" id="PS00217">
    <property type="entry name" value="SUGAR_TRANSPORT_2"/>
    <property type="match status" value="1"/>
</dbReference>
<dbReference type="PROSITE" id="PS00216">
    <property type="entry name" value="SUGAR_TRANSPORT_1"/>
    <property type="match status" value="1"/>
</dbReference>
<dbReference type="GO" id="GO:0005886">
    <property type="term" value="C:plasma membrane"/>
    <property type="evidence" value="ECO:0007669"/>
    <property type="project" value="UniProtKB-SubCell"/>
</dbReference>
<dbReference type="InterPro" id="IPR005828">
    <property type="entry name" value="MFS_sugar_transport-like"/>
</dbReference>
<feature type="transmembrane region" description="Helical" evidence="9">
    <location>
        <begin position="347"/>
        <end position="369"/>
    </location>
</feature>
<feature type="transmembrane region" description="Helical" evidence="9">
    <location>
        <begin position="144"/>
        <end position="164"/>
    </location>
</feature>
<name>A0A8E5JT06_SCHGR</name>
<keyword evidence="6" id="KW-0325">Glycoprotein</keyword>
<keyword evidence="2" id="KW-1003">Cell membrane</keyword>
<reference evidence="11" key="1">
    <citation type="journal article" date="2021" name="J. Neurophysiol.">
        <title>Gene transcription changes in a locust model of noise-induced deafness.</title>
        <authorList>
            <person name="French A.S."/>
            <person name="Warren B."/>
        </authorList>
    </citation>
    <scope>NUCLEOTIDE SEQUENCE</scope>
</reference>
<dbReference type="CDD" id="cd17358">
    <property type="entry name" value="MFS_GLUT6_8_Class3_like"/>
    <property type="match status" value="1"/>
</dbReference>
<evidence type="ECO:0000256" key="1">
    <source>
        <dbReference type="ARBA" id="ARBA00004651"/>
    </source>
</evidence>
<dbReference type="PRINTS" id="PR00171">
    <property type="entry name" value="SUGRTRNSPORT"/>
</dbReference>
<dbReference type="EMBL" id="MW962628">
    <property type="protein sequence ID" value="QVD39394.1"/>
    <property type="molecule type" value="mRNA"/>
</dbReference>
<dbReference type="GO" id="GO:0051119">
    <property type="term" value="F:sugar transmembrane transporter activity"/>
    <property type="evidence" value="ECO:0007669"/>
    <property type="project" value="InterPro"/>
</dbReference>
<feature type="transmembrane region" description="Helical" evidence="9">
    <location>
        <begin position="376"/>
        <end position="398"/>
    </location>
</feature>
<evidence type="ECO:0000256" key="2">
    <source>
        <dbReference type="ARBA" id="ARBA00022475"/>
    </source>
</evidence>
<proteinExistence type="evidence at transcript level"/>
<evidence type="ECO:0000256" key="4">
    <source>
        <dbReference type="ARBA" id="ARBA00022989"/>
    </source>
</evidence>
<feature type="transmembrane region" description="Helical" evidence="9">
    <location>
        <begin position="410"/>
        <end position="435"/>
    </location>
</feature>
<dbReference type="InterPro" id="IPR036259">
    <property type="entry name" value="MFS_trans_sf"/>
</dbReference>
<evidence type="ECO:0000256" key="9">
    <source>
        <dbReference type="SAM" id="Phobius"/>
    </source>
</evidence>
<dbReference type="Pfam" id="PF00083">
    <property type="entry name" value="Sugar_tr"/>
    <property type="match status" value="1"/>
</dbReference>
<evidence type="ECO:0000256" key="7">
    <source>
        <dbReference type="ARBA" id="ARBA00024348"/>
    </source>
</evidence>
<organism evidence="11">
    <name type="scientific">Schistocerca gregaria</name>
    <name type="common">Desert locust</name>
    <name type="synonym">Gryllus gregarius</name>
    <dbReference type="NCBI Taxonomy" id="7010"/>
    <lineage>
        <taxon>Eukaryota</taxon>
        <taxon>Metazoa</taxon>
        <taxon>Ecdysozoa</taxon>
        <taxon>Arthropoda</taxon>
        <taxon>Hexapoda</taxon>
        <taxon>Insecta</taxon>
        <taxon>Pterygota</taxon>
        <taxon>Neoptera</taxon>
        <taxon>Polyneoptera</taxon>
        <taxon>Orthoptera</taxon>
        <taxon>Caelifera</taxon>
        <taxon>Acrididea</taxon>
        <taxon>Acridomorpha</taxon>
        <taxon>Acridoidea</taxon>
        <taxon>Acrididae</taxon>
        <taxon>Cyrtacanthacridinae</taxon>
        <taxon>Schistocerca</taxon>
    </lineage>
</organism>
<dbReference type="SUPFAM" id="SSF103473">
    <property type="entry name" value="MFS general substrate transporter"/>
    <property type="match status" value="1"/>
</dbReference>
<dbReference type="PANTHER" id="PTHR48021">
    <property type="match status" value="1"/>
</dbReference>
<evidence type="ECO:0000259" key="10">
    <source>
        <dbReference type="PROSITE" id="PS50850"/>
    </source>
</evidence>
<accession>A0A8E5JT06</accession>
<keyword evidence="4 9" id="KW-1133">Transmembrane helix</keyword>
<evidence type="ECO:0000256" key="5">
    <source>
        <dbReference type="ARBA" id="ARBA00023136"/>
    </source>
</evidence>